<dbReference type="SUPFAM" id="SSF46785">
    <property type="entry name" value="Winged helix' DNA-binding domain"/>
    <property type="match status" value="1"/>
</dbReference>
<evidence type="ECO:0000256" key="2">
    <source>
        <dbReference type="ARBA" id="ARBA00023125"/>
    </source>
</evidence>
<dbReference type="Gene3D" id="1.10.10.10">
    <property type="entry name" value="Winged helix-like DNA-binding domain superfamily/Winged helix DNA-binding domain"/>
    <property type="match status" value="1"/>
</dbReference>
<keyword evidence="1" id="KW-0805">Transcription regulation</keyword>
<dbReference type="InterPro" id="IPR036390">
    <property type="entry name" value="WH_DNA-bd_sf"/>
</dbReference>
<dbReference type="EMBL" id="VHLG01000003">
    <property type="protein sequence ID" value="TPW31560.1"/>
    <property type="molecule type" value="Genomic_DNA"/>
</dbReference>
<dbReference type="GO" id="GO:0003677">
    <property type="term" value="F:DNA binding"/>
    <property type="evidence" value="ECO:0007669"/>
    <property type="project" value="UniProtKB-KW"/>
</dbReference>
<evidence type="ECO:0000313" key="5">
    <source>
        <dbReference type="EMBL" id="TPW31560.1"/>
    </source>
</evidence>
<name>A0A506UCB4_9HYPH</name>
<dbReference type="Pfam" id="PF01047">
    <property type="entry name" value="MarR"/>
    <property type="match status" value="1"/>
</dbReference>
<protein>
    <submittedName>
        <fullName evidence="5">MarR family transcriptional regulator</fullName>
    </submittedName>
</protein>
<reference evidence="5 6" key="1">
    <citation type="submission" date="2019-06" db="EMBL/GenBank/DDBJ databases">
        <authorList>
            <person name="Li M."/>
        </authorList>
    </citation>
    <scope>NUCLEOTIDE SEQUENCE [LARGE SCALE GENOMIC DNA]</scope>
    <source>
        <strain evidence="5 6">BGMRC2036</strain>
    </source>
</reference>
<evidence type="ECO:0000256" key="1">
    <source>
        <dbReference type="ARBA" id="ARBA00023015"/>
    </source>
</evidence>
<proteinExistence type="predicted"/>
<keyword evidence="2" id="KW-0238">DNA-binding</keyword>
<dbReference type="InterPro" id="IPR000835">
    <property type="entry name" value="HTH_MarR-typ"/>
</dbReference>
<evidence type="ECO:0000256" key="3">
    <source>
        <dbReference type="ARBA" id="ARBA00023163"/>
    </source>
</evidence>
<dbReference type="PROSITE" id="PS50995">
    <property type="entry name" value="HTH_MARR_2"/>
    <property type="match status" value="1"/>
</dbReference>
<keyword evidence="3" id="KW-0804">Transcription</keyword>
<accession>A0A506UCB4</accession>
<comment type="caution">
    <text evidence="5">The sequence shown here is derived from an EMBL/GenBank/DDBJ whole genome shotgun (WGS) entry which is preliminary data.</text>
</comment>
<dbReference type="OrthoDB" id="582199at2"/>
<dbReference type="PANTHER" id="PTHR42756:SF1">
    <property type="entry name" value="TRANSCRIPTIONAL REPRESSOR OF EMRAB OPERON"/>
    <property type="match status" value="1"/>
</dbReference>
<gene>
    <name evidence="5" type="ORF">FJU08_07350</name>
</gene>
<keyword evidence="6" id="KW-1185">Reference proteome</keyword>
<dbReference type="PANTHER" id="PTHR42756">
    <property type="entry name" value="TRANSCRIPTIONAL REGULATOR, MARR"/>
    <property type="match status" value="1"/>
</dbReference>
<organism evidence="5 6">
    <name type="scientific">Martelella alba</name>
    <dbReference type="NCBI Taxonomy" id="2590451"/>
    <lineage>
        <taxon>Bacteria</taxon>
        <taxon>Pseudomonadati</taxon>
        <taxon>Pseudomonadota</taxon>
        <taxon>Alphaproteobacteria</taxon>
        <taxon>Hyphomicrobiales</taxon>
        <taxon>Aurantimonadaceae</taxon>
        <taxon>Martelella</taxon>
    </lineage>
</organism>
<evidence type="ECO:0000259" key="4">
    <source>
        <dbReference type="PROSITE" id="PS50995"/>
    </source>
</evidence>
<dbReference type="AlphaFoldDB" id="A0A506UCB4"/>
<dbReference type="Proteomes" id="UP000318801">
    <property type="component" value="Unassembled WGS sequence"/>
</dbReference>
<feature type="domain" description="HTH marR-type" evidence="4">
    <location>
        <begin position="1"/>
        <end position="132"/>
    </location>
</feature>
<dbReference type="InterPro" id="IPR036388">
    <property type="entry name" value="WH-like_DNA-bd_sf"/>
</dbReference>
<dbReference type="GO" id="GO:0003700">
    <property type="term" value="F:DNA-binding transcription factor activity"/>
    <property type="evidence" value="ECO:0007669"/>
    <property type="project" value="InterPro"/>
</dbReference>
<dbReference type="SMART" id="SM00347">
    <property type="entry name" value="HTH_MARR"/>
    <property type="match status" value="1"/>
</dbReference>
<evidence type="ECO:0000313" key="6">
    <source>
        <dbReference type="Proteomes" id="UP000318801"/>
    </source>
</evidence>
<sequence>MRIPDLICSVNQALERNAETQLKQHALSIEQFRVLTALNETNGISMGALAARISMDSPTLTKLIDRMVSSADVYRGPDPRDRRKVLVFISNKGLTTYEALADIHDQQQQMLLDTLGEQKLAMLELALNDIIEAANTAASPDKISGDLAAQKRARIARLS</sequence>